<accession>A0A9P8VXP4</accession>
<organism evidence="1 2">
    <name type="scientific">Thelonectria olida</name>
    <dbReference type="NCBI Taxonomy" id="1576542"/>
    <lineage>
        <taxon>Eukaryota</taxon>
        <taxon>Fungi</taxon>
        <taxon>Dikarya</taxon>
        <taxon>Ascomycota</taxon>
        <taxon>Pezizomycotina</taxon>
        <taxon>Sordariomycetes</taxon>
        <taxon>Hypocreomycetidae</taxon>
        <taxon>Hypocreales</taxon>
        <taxon>Nectriaceae</taxon>
        <taxon>Thelonectria</taxon>
    </lineage>
</organism>
<dbReference type="Proteomes" id="UP000777438">
    <property type="component" value="Unassembled WGS sequence"/>
</dbReference>
<dbReference type="EMBL" id="JAGPYM010000024">
    <property type="protein sequence ID" value="KAH6881107.1"/>
    <property type="molecule type" value="Genomic_DNA"/>
</dbReference>
<dbReference type="AlphaFoldDB" id="A0A9P8VXP4"/>
<evidence type="ECO:0000313" key="2">
    <source>
        <dbReference type="Proteomes" id="UP000777438"/>
    </source>
</evidence>
<keyword evidence="2" id="KW-1185">Reference proteome</keyword>
<proteinExistence type="predicted"/>
<reference evidence="1 2" key="1">
    <citation type="journal article" date="2021" name="Nat. Commun.">
        <title>Genetic determinants of endophytism in the Arabidopsis root mycobiome.</title>
        <authorList>
            <person name="Mesny F."/>
            <person name="Miyauchi S."/>
            <person name="Thiergart T."/>
            <person name="Pickel B."/>
            <person name="Atanasova L."/>
            <person name="Karlsson M."/>
            <person name="Huettel B."/>
            <person name="Barry K.W."/>
            <person name="Haridas S."/>
            <person name="Chen C."/>
            <person name="Bauer D."/>
            <person name="Andreopoulos W."/>
            <person name="Pangilinan J."/>
            <person name="LaButti K."/>
            <person name="Riley R."/>
            <person name="Lipzen A."/>
            <person name="Clum A."/>
            <person name="Drula E."/>
            <person name="Henrissat B."/>
            <person name="Kohler A."/>
            <person name="Grigoriev I.V."/>
            <person name="Martin F.M."/>
            <person name="Hacquard S."/>
        </authorList>
    </citation>
    <scope>NUCLEOTIDE SEQUENCE [LARGE SCALE GENOMIC DNA]</scope>
    <source>
        <strain evidence="1 2">MPI-CAGE-CH-0241</strain>
    </source>
</reference>
<comment type="caution">
    <text evidence="1">The sequence shown here is derived from an EMBL/GenBank/DDBJ whole genome shotgun (WGS) entry which is preliminary data.</text>
</comment>
<feature type="non-terminal residue" evidence="1">
    <location>
        <position position="98"/>
    </location>
</feature>
<name>A0A9P8VXP4_9HYPO</name>
<dbReference type="OrthoDB" id="4357582at2759"/>
<sequence>GLLVGKEARKPKTFLTIENFVFMQEFHWSNDFHDYMHDGTRVDNTNLLNTHCFTSGRLQEICQERYKDLQCILSWTEGKPDFKLKFTREICKAIDENQ</sequence>
<protein>
    <submittedName>
        <fullName evidence="1">Uncharacterized protein</fullName>
    </submittedName>
</protein>
<gene>
    <name evidence="1" type="ORF">B0T10DRAFT_411320</name>
</gene>
<evidence type="ECO:0000313" key="1">
    <source>
        <dbReference type="EMBL" id="KAH6881107.1"/>
    </source>
</evidence>